<protein>
    <submittedName>
        <fullName evidence="1">Uncharacterized protein</fullName>
    </submittedName>
</protein>
<evidence type="ECO:0000313" key="2">
    <source>
        <dbReference type="Proteomes" id="UP001060085"/>
    </source>
</evidence>
<keyword evidence="2" id="KW-1185">Reference proteome</keyword>
<dbReference type="EMBL" id="CM044702">
    <property type="protein sequence ID" value="KAI5677088.1"/>
    <property type="molecule type" value="Genomic_DNA"/>
</dbReference>
<evidence type="ECO:0000313" key="1">
    <source>
        <dbReference type="EMBL" id="KAI5677088.1"/>
    </source>
</evidence>
<name>A0ACC0BWY6_CATRO</name>
<proteinExistence type="predicted"/>
<reference evidence="2" key="1">
    <citation type="journal article" date="2023" name="Nat. Plants">
        <title>Single-cell RNA sequencing provides a high-resolution roadmap for understanding the multicellular compartmentation of specialized metabolism.</title>
        <authorList>
            <person name="Sun S."/>
            <person name="Shen X."/>
            <person name="Li Y."/>
            <person name="Li Y."/>
            <person name="Wang S."/>
            <person name="Li R."/>
            <person name="Zhang H."/>
            <person name="Shen G."/>
            <person name="Guo B."/>
            <person name="Wei J."/>
            <person name="Xu J."/>
            <person name="St-Pierre B."/>
            <person name="Chen S."/>
            <person name="Sun C."/>
        </authorList>
    </citation>
    <scope>NUCLEOTIDE SEQUENCE [LARGE SCALE GENOMIC DNA]</scope>
</reference>
<sequence length="153" mass="18329">MKEFLLLQYFEAKVEIGFDIFKAVLCEFLKVNLRNDSFEQSRKAFIDKHLSNHLPFKNDELLDNSFEIWIQWDFVLLAIFKRFQHVFSLSTSFQRRASTNNRSNFLSTSRTKSLHEPGWPKANELTHDPIIRSRRPEESYRDLREECLEKARV</sequence>
<dbReference type="Proteomes" id="UP001060085">
    <property type="component" value="Linkage Group LG02"/>
</dbReference>
<organism evidence="1 2">
    <name type="scientific">Catharanthus roseus</name>
    <name type="common">Madagascar periwinkle</name>
    <name type="synonym">Vinca rosea</name>
    <dbReference type="NCBI Taxonomy" id="4058"/>
    <lineage>
        <taxon>Eukaryota</taxon>
        <taxon>Viridiplantae</taxon>
        <taxon>Streptophyta</taxon>
        <taxon>Embryophyta</taxon>
        <taxon>Tracheophyta</taxon>
        <taxon>Spermatophyta</taxon>
        <taxon>Magnoliopsida</taxon>
        <taxon>eudicotyledons</taxon>
        <taxon>Gunneridae</taxon>
        <taxon>Pentapetalae</taxon>
        <taxon>asterids</taxon>
        <taxon>lamiids</taxon>
        <taxon>Gentianales</taxon>
        <taxon>Apocynaceae</taxon>
        <taxon>Rauvolfioideae</taxon>
        <taxon>Vinceae</taxon>
        <taxon>Catharanthinae</taxon>
        <taxon>Catharanthus</taxon>
    </lineage>
</organism>
<accession>A0ACC0BWY6</accession>
<comment type="caution">
    <text evidence="1">The sequence shown here is derived from an EMBL/GenBank/DDBJ whole genome shotgun (WGS) entry which is preliminary data.</text>
</comment>
<gene>
    <name evidence="1" type="ORF">M9H77_08038</name>
</gene>